<feature type="signal peptide" evidence="1">
    <location>
        <begin position="1"/>
        <end position="17"/>
    </location>
</feature>
<evidence type="ECO:0000313" key="3">
    <source>
        <dbReference type="WBParaSite" id="PDA_v2.g31338.t1"/>
    </source>
</evidence>
<keyword evidence="1" id="KW-0732">Signal</keyword>
<reference evidence="3" key="1">
    <citation type="submission" date="2022-11" db="UniProtKB">
        <authorList>
            <consortium name="WormBaseParasite"/>
        </authorList>
    </citation>
    <scope>IDENTIFICATION</scope>
</reference>
<name>A0A914QH40_9BILA</name>
<organism evidence="2 3">
    <name type="scientific">Panagrolaimus davidi</name>
    <dbReference type="NCBI Taxonomy" id="227884"/>
    <lineage>
        <taxon>Eukaryota</taxon>
        <taxon>Metazoa</taxon>
        <taxon>Ecdysozoa</taxon>
        <taxon>Nematoda</taxon>
        <taxon>Chromadorea</taxon>
        <taxon>Rhabditida</taxon>
        <taxon>Tylenchina</taxon>
        <taxon>Panagrolaimomorpha</taxon>
        <taxon>Panagrolaimoidea</taxon>
        <taxon>Panagrolaimidae</taxon>
        <taxon>Panagrolaimus</taxon>
    </lineage>
</organism>
<feature type="chain" id="PRO_5037194812" evidence="1">
    <location>
        <begin position="18"/>
        <end position="214"/>
    </location>
</feature>
<accession>A0A914QH40</accession>
<evidence type="ECO:0000256" key="1">
    <source>
        <dbReference type="SAM" id="SignalP"/>
    </source>
</evidence>
<dbReference type="Proteomes" id="UP000887578">
    <property type="component" value="Unplaced"/>
</dbReference>
<protein>
    <submittedName>
        <fullName evidence="3">Uncharacterized protein</fullName>
    </submittedName>
</protein>
<keyword evidence="2" id="KW-1185">Reference proteome</keyword>
<proteinExistence type="predicted"/>
<dbReference type="AlphaFoldDB" id="A0A914QH40"/>
<evidence type="ECO:0000313" key="2">
    <source>
        <dbReference type="Proteomes" id="UP000887578"/>
    </source>
</evidence>
<sequence>MARILFIFLAFISVCYGCQSGIKSVARDMQKRHPQKCMQCPEITVSKQCNYETMDKGLTCGQSHFDVYTYWNKKQMCAKMTVHCSARPPKTIDARIAVEEVKVLEIPKPIENVKIDSEFLIDQNQTFLTNENQTFTNETALTKEELGLVEDGSGTEILLEESNDGPIYSYITKEEKFHAFSYLTCNDDGKWETFDQNGKKFEGIETLHCIVANM</sequence>
<dbReference type="WBParaSite" id="PDA_v2.g31338.t1">
    <property type="protein sequence ID" value="PDA_v2.g31338.t1"/>
    <property type="gene ID" value="PDA_v2.g31338"/>
</dbReference>